<evidence type="ECO:0000259" key="9">
    <source>
        <dbReference type="PROSITE" id="PS51387"/>
    </source>
</evidence>
<dbReference type="Gene3D" id="3.30.465.10">
    <property type="match status" value="1"/>
</dbReference>
<keyword evidence="2" id="KW-0285">Flavoprotein</keyword>
<dbReference type="Pfam" id="PF01565">
    <property type="entry name" value="FAD_binding_4"/>
    <property type="match status" value="1"/>
</dbReference>
<dbReference type="InterPro" id="IPR017896">
    <property type="entry name" value="4Fe4S_Fe-S-bd"/>
</dbReference>
<evidence type="ECO:0000256" key="2">
    <source>
        <dbReference type="ARBA" id="ARBA00022630"/>
    </source>
</evidence>
<dbReference type="SUPFAM" id="SSF55103">
    <property type="entry name" value="FAD-linked oxidases, C-terminal domain"/>
    <property type="match status" value="1"/>
</dbReference>
<dbReference type="InterPro" id="IPR006094">
    <property type="entry name" value="Oxid_FAD_bind_N"/>
</dbReference>
<evidence type="ECO:0000256" key="3">
    <source>
        <dbReference type="ARBA" id="ARBA00022723"/>
    </source>
</evidence>
<dbReference type="InterPro" id="IPR016164">
    <property type="entry name" value="FAD-linked_Oxase-like_C"/>
</dbReference>
<dbReference type="SUPFAM" id="SSF46548">
    <property type="entry name" value="alpha-helical ferredoxin"/>
    <property type="match status" value="1"/>
</dbReference>
<evidence type="ECO:0000259" key="8">
    <source>
        <dbReference type="PROSITE" id="PS51379"/>
    </source>
</evidence>
<evidence type="ECO:0000256" key="4">
    <source>
        <dbReference type="ARBA" id="ARBA00022827"/>
    </source>
</evidence>
<evidence type="ECO:0000313" key="10">
    <source>
        <dbReference type="EMBL" id="KPL87363.1"/>
    </source>
</evidence>
<evidence type="ECO:0000256" key="5">
    <source>
        <dbReference type="ARBA" id="ARBA00023002"/>
    </source>
</evidence>
<dbReference type="PANTHER" id="PTHR11748">
    <property type="entry name" value="D-LACTATE DEHYDROGENASE"/>
    <property type="match status" value="1"/>
</dbReference>
<keyword evidence="5" id="KW-0560">Oxidoreductase</keyword>
<keyword evidence="4" id="KW-0274">FAD</keyword>
<proteinExistence type="predicted"/>
<evidence type="ECO:0000256" key="1">
    <source>
        <dbReference type="ARBA" id="ARBA00001974"/>
    </source>
</evidence>
<feature type="domain" description="FAD-binding PCMH-type" evidence="9">
    <location>
        <begin position="33"/>
        <end position="264"/>
    </location>
</feature>
<dbReference type="InterPro" id="IPR036318">
    <property type="entry name" value="FAD-bd_PCMH-like_sf"/>
</dbReference>
<comment type="caution">
    <text evidence="10">The sequence shown here is derived from an EMBL/GenBank/DDBJ whole genome shotgun (WGS) entry which is preliminary data.</text>
</comment>
<dbReference type="GO" id="GO:0071949">
    <property type="term" value="F:FAD binding"/>
    <property type="evidence" value="ECO:0007669"/>
    <property type="project" value="InterPro"/>
</dbReference>
<protein>
    <recommendedName>
        <fullName evidence="12">FAD-binding PCMH-type domain-containing protein</fullName>
    </recommendedName>
</protein>
<dbReference type="InterPro" id="IPR016171">
    <property type="entry name" value="Vanillyl_alc_oxidase_C-sub2"/>
</dbReference>
<dbReference type="AlphaFoldDB" id="A0A0P6YUI3"/>
<accession>A0A0P6YUI3</accession>
<dbReference type="GO" id="GO:0051536">
    <property type="term" value="F:iron-sulfur cluster binding"/>
    <property type="evidence" value="ECO:0007669"/>
    <property type="project" value="UniProtKB-KW"/>
</dbReference>
<dbReference type="Proteomes" id="UP000050502">
    <property type="component" value="Unassembled WGS sequence"/>
</dbReference>
<keyword evidence="6" id="KW-0408">Iron</keyword>
<evidence type="ECO:0000256" key="6">
    <source>
        <dbReference type="ARBA" id="ARBA00023004"/>
    </source>
</evidence>
<gene>
    <name evidence="10" type="ORF">SE16_11730</name>
</gene>
<keyword evidence="7" id="KW-0411">Iron-sulfur</keyword>
<dbReference type="Pfam" id="PF02754">
    <property type="entry name" value="CCG"/>
    <property type="match status" value="1"/>
</dbReference>
<dbReference type="PATRIC" id="fig|872965.6.peg.2810"/>
<evidence type="ECO:0000313" key="11">
    <source>
        <dbReference type="Proteomes" id="UP000050502"/>
    </source>
</evidence>
<dbReference type="GO" id="GO:0046872">
    <property type="term" value="F:metal ion binding"/>
    <property type="evidence" value="ECO:0007669"/>
    <property type="project" value="UniProtKB-KW"/>
</dbReference>
<dbReference type="GO" id="GO:0008720">
    <property type="term" value="F:D-lactate dehydrogenase (NAD+) activity"/>
    <property type="evidence" value="ECO:0007669"/>
    <property type="project" value="TreeGrafter"/>
</dbReference>
<evidence type="ECO:0008006" key="12">
    <source>
        <dbReference type="Google" id="ProtNLM"/>
    </source>
</evidence>
<dbReference type="InterPro" id="IPR016169">
    <property type="entry name" value="FAD-bd_PCMH_sub2"/>
</dbReference>
<sequence>MTDLVHELRRHVGGEVRFDRTSRILYATDASIYQIMPHGVVIPRDADDIAATLAVAREYGVPVLPRGAGTSLGGQTVGAAIVVDTSKYMHALLEVNAEEAICRAQPGLVIAQLNRALEPYGLMFGPDPASLDRATVGGVIGNNSTGAHSILYGMTADNIVAARALLADGTDATFAPVSLEEADTLAAHESLEGRIYRAMLAIAREYGADIERDFPRHWRRASGYNLDRLWRGVQNGRLNLAEVLVGSEGTLAFVTEATLKLVPRPKARALAVLQFDDFIHSLEAVIPLLETQPSAVELIDQYVVRLTREQAGYSRALDWVHGDPESVLLVEFFGEDEAELRAKLDKMEARMRAWGYHAPILKLLDPEAQARVWYVRKVGLGLLMSIKGDHKPIPFVEDVSVPPEHLAAFISRFRQIVRDNGTDAAFYAHASAGCLHCRPLINLKSAEGVRMMRRIAEQVVDLALEFGGAMSGEHGDGLARSEFNPRVFGPRLYQAMRELKAAWDPERLFNPGKVVDAPPMDQNLRYGPEYHAHVPPTVLSFDEFLGFDRAIEQCNGMGVCRNLHGGVMCPSYRATRDEKETTRARANILRAAISGRLPGGLASPEVFDVLDLCLECKACKSECPSSVDMAKLKYEFLHHYYQHHRRPLRDYLFGYIRTFYEMGAPFAPLVNALMRSPLAQVGQRWLGIDPSRRLPPLHRQTFRAWFAAHTPLPTAGTQGDVALYVDTFTNFNYPQQGQAVVKVLEAAGWRVHLAPDVCCGRPLISKGFLPAAKARAAALLDAFEPLLQQEMPIVGIEPSCLLTLRNEVCDFFPNDQRVRVLFEKSRLFDEFLHQNDVFSILDKRLRPLPKRIVVHVHCHQKAESDARWAVSALQHIPKAEVFLADVTCCGLAGSFGFEAHHAEISRHIAHLGLVQAARTADVVAVTGVSCRQQIEETSGKSPLHIAEILAGVLLVDE</sequence>
<dbReference type="SUPFAM" id="SSF56176">
    <property type="entry name" value="FAD-binding/transporter-associated domain-like"/>
    <property type="match status" value="1"/>
</dbReference>
<dbReference type="Gene3D" id="3.30.70.2740">
    <property type="match status" value="1"/>
</dbReference>
<dbReference type="Pfam" id="PF02913">
    <property type="entry name" value="FAD-oxidase_C"/>
    <property type="match status" value="1"/>
</dbReference>
<dbReference type="GO" id="GO:0004458">
    <property type="term" value="F:D-lactate dehydrogenase (cytochrome) activity"/>
    <property type="evidence" value="ECO:0007669"/>
    <property type="project" value="TreeGrafter"/>
</dbReference>
<dbReference type="InterPro" id="IPR017900">
    <property type="entry name" value="4Fe4S_Fe_S_CS"/>
</dbReference>
<dbReference type="EMBL" id="LGKN01000006">
    <property type="protein sequence ID" value="KPL87363.1"/>
    <property type="molecule type" value="Genomic_DNA"/>
</dbReference>
<feature type="domain" description="4Fe-4S ferredoxin-type" evidence="8">
    <location>
        <begin position="602"/>
        <end position="632"/>
    </location>
</feature>
<dbReference type="PROSITE" id="PS51387">
    <property type="entry name" value="FAD_PCMH"/>
    <property type="match status" value="1"/>
</dbReference>
<name>A0A0P6YUI3_9CHLR</name>
<dbReference type="Gene3D" id="1.10.45.10">
    <property type="entry name" value="Vanillyl-alcohol Oxidase, Chain A, domain 4"/>
    <property type="match status" value="1"/>
</dbReference>
<dbReference type="InterPro" id="IPR004113">
    <property type="entry name" value="FAD-bd_oxidored_4_C"/>
</dbReference>
<reference evidence="10 11" key="1">
    <citation type="submission" date="2015-07" db="EMBL/GenBank/DDBJ databases">
        <title>Whole genome sequence of Ardenticatena maritima DSM 23922.</title>
        <authorList>
            <person name="Hemp J."/>
            <person name="Ward L.M."/>
            <person name="Pace L.A."/>
            <person name="Fischer W.W."/>
        </authorList>
    </citation>
    <scope>NUCLEOTIDE SEQUENCE [LARGE SCALE GENOMIC DNA]</scope>
    <source>
        <strain evidence="10 11">110S</strain>
    </source>
</reference>
<comment type="cofactor">
    <cofactor evidence="1">
        <name>FAD</name>
        <dbReference type="ChEBI" id="CHEBI:57692"/>
    </cofactor>
</comment>
<dbReference type="PROSITE" id="PS51379">
    <property type="entry name" value="4FE4S_FER_2"/>
    <property type="match status" value="1"/>
</dbReference>
<evidence type="ECO:0000256" key="7">
    <source>
        <dbReference type="ARBA" id="ARBA00023014"/>
    </source>
</evidence>
<dbReference type="InterPro" id="IPR016166">
    <property type="entry name" value="FAD-bd_PCMH"/>
</dbReference>
<dbReference type="Pfam" id="PF13534">
    <property type="entry name" value="Fer4_17"/>
    <property type="match status" value="1"/>
</dbReference>
<dbReference type="GO" id="GO:1903457">
    <property type="term" value="P:lactate catabolic process"/>
    <property type="evidence" value="ECO:0007669"/>
    <property type="project" value="TreeGrafter"/>
</dbReference>
<dbReference type="PROSITE" id="PS00198">
    <property type="entry name" value="4FE4S_FER_1"/>
    <property type="match status" value="1"/>
</dbReference>
<dbReference type="InterPro" id="IPR004017">
    <property type="entry name" value="Cys_rich_dom"/>
</dbReference>
<organism evidence="10 11">
    <name type="scientific">Ardenticatena maritima</name>
    <dbReference type="NCBI Taxonomy" id="872965"/>
    <lineage>
        <taxon>Bacteria</taxon>
        <taxon>Bacillati</taxon>
        <taxon>Chloroflexota</taxon>
        <taxon>Ardenticatenia</taxon>
        <taxon>Ardenticatenales</taxon>
        <taxon>Ardenticatenaceae</taxon>
        <taxon>Ardenticatena</taxon>
    </lineage>
</organism>
<dbReference type="PANTHER" id="PTHR11748:SF119">
    <property type="entry name" value="D-2-HYDROXYGLUTARATE DEHYDROGENASE"/>
    <property type="match status" value="1"/>
</dbReference>
<keyword evidence="3" id="KW-0479">Metal-binding</keyword>